<evidence type="ECO:0000313" key="1">
    <source>
        <dbReference type="EMBL" id="KAB0803255.1"/>
    </source>
</evidence>
<dbReference type="Proteomes" id="UP000327044">
    <property type="component" value="Unassembled WGS sequence"/>
</dbReference>
<proteinExistence type="predicted"/>
<dbReference type="InterPro" id="IPR031934">
    <property type="entry name" value="DUF4769"/>
</dbReference>
<dbReference type="AlphaFoldDB" id="A0A5N4B0Z0"/>
<reference evidence="1 2" key="1">
    <citation type="journal article" date="2018" name="Elife">
        <title>Firefly genomes illuminate parallel origins of bioluminescence in beetles.</title>
        <authorList>
            <person name="Fallon T.R."/>
            <person name="Lower S.E."/>
            <person name="Chang C.H."/>
            <person name="Bessho-Uehara M."/>
            <person name="Martin G.J."/>
            <person name="Bewick A.J."/>
            <person name="Behringer M."/>
            <person name="Debat H.J."/>
            <person name="Wong I."/>
            <person name="Day J.C."/>
            <person name="Suvorov A."/>
            <person name="Silva C.J."/>
            <person name="Stanger-Hall K.F."/>
            <person name="Hall D.W."/>
            <person name="Schmitz R.J."/>
            <person name="Nelson D.R."/>
            <person name="Lewis S.M."/>
            <person name="Shigenobu S."/>
            <person name="Bybee S.M."/>
            <person name="Larracuente A.M."/>
            <person name="Oba Y."/>
            <person name="Weng J.K."/>
        </authorList>
    </citation>
    <scope>NUCLEOTIDE SEQUENCE [LARGE SCALE GENOMIC DNA]</scope>
    <source>
        <strain evidence="1">1611_PpyrPB1</strain>
        <tissue evidence="1">Whole body</tissue>
    </source>
</reference>
<dbReference type="EMBL" id="VVIM01000001">
    <property type="protein sequence ID" value="KAB0803255.1"/>
    <property type="molecule type" value="Genomic_DNA"/>
</dbReference>
<comment type="caution">
    <text evidence="1">The sequence shown here is derived from an EMBL/GenBank/DDBJ whole genome shotgun (WGS) entry which is preliminary data.</text>
</comment>
<dbReference type="Pfam" id="PF15992">
    <property type="entry name" value="DUF4769"/>
    <property type="match status" value="2"/>
</dbReference>
<organism evidence="1 2">
    <name type="scientific">Photinus pyralis</name>
    <name type="common">Common eastern firefly</name>
    <name type="synonym">Lampyris pyralis</name>
    <dbReference type="NCBI Taxonomy" id="7054"/>
    <lineage>
        <taxon>Eukaryota</taxon>
        <taxon>Metazoa</taxon>
        <taxon>Ecdysozoa</taxon>
        <taxon>Arthropoda</taxon>
        <taxon>Hexapoda</taxon>
        <taxon>Insecta</taxon>
        <taxon>Pterygota</taxon>
        <taxon>Neoptera</taxon>
        <taxon>Endopterygota</taxon>
        <taxon>Coleoptera</taxon>
        <taxon>Polyphaga</taxon>
        <taxon>Elateriformia</taxon>
        <taxon>Elateroidea</taxon>
        <taxon>Lampyridae</taxon>
        <taxon>Lampyrinae</taxon>
        <taxon>Photinus</taxon>
    </lineage>
</organism>
<name>A0A5N4B0Z0_PHOPY</name>
<dbReference type="InParanoid" id="A0A5N4B0Z0"/>
<accession>A0A5N4B0Z0</accession>
<evidence type="ECO:0000313" key="2">
    <source>
        <dbReference type="Proteomes" id="UP000327044"/>
    </source>
</evidence>
<sequence length="490" mass="57138">MCDTKDTASTEGLDQKVFVPQLKMMGRHHVRELLEKYDVGTRIEFEHYLSLWRQSIGIPLNSYETGPTGSGMTRQLASTSIWVDNLEPSDIRSPCSSHHSTDAGSGAKVLLATILKDSPKAALLMEYWEKNSKFENEQRGALISLIARYFEDNRIPMTMAASYQLEREIVERFPTEKLEFYRTNKRGKLYNKWRNSNGRFNKAVLKKTEKTDTSRTDIALDSEKDAEDIIRSLRNDDLSAEELDRFWKACGNYRLNQIRTANSTAEIFKKWPQYKTPSGYRFIEFDFVILNRDSKDPSSIWEAGANKIIQFLANSIKDKELKTLIKSLDEDMEENGRNATILWLLHGFFVPSNRGTQTDINGKKKITKYTIRDSQQYFLYLGKSAQQVEQWIEHRKSKGTAIQPFLFAIAESLKEIGEVFVYFDDVKFKFYNIIRAMDICFKIFHVFNLEYPNECHMFWTFIETYLYNVKSNKSYTKVYELKDFLKSGEN</sequence>
<gene>
    <name evidence="1" type="ORF">PPYR_00225</name>
</gene>
<protein>
    <submittedName>
        <fullName evidence="1">Uncharacterized protein</fullName>
    </submittedName>
</protein>
<keyword evidence="2" id="KW-1185">Reference proteome</keyword>